<keyword evidence="1" id="KW-1133">Transmembrane helix</keyword>
<dbReference type="AlphaFoldDB" id="A0A1J5NSZ0"/>
<proteinExistence type="predicted"/>
<keyword evidence="1" id="KW-0812">Transmembrane</keyword>
<accession>A0A1J5NSZ0</accession>
<comment type="caution">
    <text evidence="2">The sequence shown here is derived from an EMBL/GenBank/DDBJ whole genome shotgun (WGS) entry which is preliminary data.</text>
</comment>
<gene>
    <name evidence="2" type="ORF">MOTE_19420</name>
</gene>
<reference evidence="2 3" key="1">
    <citation type="submission" date="2016-08" db="EMBL/GenBank/DDBJ databases">
        <title>Genome-based comparison of Moorella thermoacetic strains.</title>
        <authorList>
            <person name="Poehlein A."/>
            <person name="Bengelsdorf F.R."/>
            <person name="Esser C."/>
            <person name="Duerre P."/>
            <person name="Daniel R."/>
        </authorList>
    </citation>
    <scope>NUCLEOTIDE SEQUENCE [LARGE SCALE GENOMIC DNA]</scope>
    <source>
        <strain evidence="2 3">DSM 21394</strain>
    </source>
</reference>
<feature type="transmembrane region" description="Helical" evidence="1">
    <location>
        <begin position="45"/>
        <end position="67"/>
    </location>
</feature>
<organism evidence="2 3">
    <name type="scientific">Neomoorella thermoacetica</name>
    <name type="common">Clostridium thermoaceticum</name>
    <dbReference type="NCBI Taxonomy" id="1525"/>
    <lineage>
        <taxon>Bacteria</taxon>
        <taxon>Bacillati</taxon>
        <taxon>Bacillota</taxon>
        <taxon>Clostridia</taxon>
        <taxon>Neomoorellales</taxon>
        <taxon>Neomoorellaceae</taxon>
        <taxon>Neomoorella</taxon>
    </lineage>
</organism>
<dbReference type="EMBL" id="MDDC01000015">
    <property type="protein sequence ID" value="OIQ58420.1"/>
    <property type="molecule type" value="Genomic_DNA"/>
</dbReference>
<evidence type="ECO:0000313" key="3">
    <source>
        <dbReference type="Proteomes" id="UP000182811"/>
    </source>
</evidence>
<evidence type="ECO:0000256" key="1">
    <source>
        <dbReference type="SAM" id="Phobius"/>
    </source>
</evidence>
<evidence type="ECO:0000313" key="2">
    <source>
        <dbReference type="EMBL" id="OIQ58420.1"/>
    </source>
</evidence>
<name>A0A1J5NSZ0_NEOTH</name>
<dbReference type="Proteomes" id="UP000182811">
    <property type="component" value="Unassembled WGS sequence"/>
</dbReference>
<feature type="transmembrane region" description="Helical" evidence="1">
    <location>
        <begin position="21"/>
        <end position="39"/>
    </location>
</feature>
<protein>
    <submittedName>
        <fullName evidence="2">Uncharacterized protein</fullName>
    </submittedName>
</protein>
<keyword evidence="1" id="KW-0472">Membrane</keyword>
<sequence length="71" mass="7331">MPGALRRVPAKFLPALGDLQAEIYSATLAGILIISLVTWLPYLGIVAGLVVKTAALGTAAVTMVGIARQRA</sequence>